<evidence type="ECO:0000313" key="5">
    <source>
        <dbReference type="Proteomes" id="UP000263900"/>
    </source>
</evidence>
<sequence length="201" mass="22993">MGIKERKERSKAKVRADILKAALFIIKTEGTQALSMRKIADSIEYAVPVIYEHFENKEAILVELCRQGYAELIKQIIKKDKDKTAPREKLEVITYALWNFATKEQELYQLMYSIGIGCNNVEKTFPELCTFNQLVKDGLSTLPPKGKLAGDMLQCKYLSFISMVHGLVSANYFLKDIDPATNRKVLKEFIDNMVRSQKVPH</sequence>
<evidence type="ECO:0000313" key="4">
    <source>
        <dbReference type="EMBL" id="AXY73320.1"/>
    </source>
</evidence>
<feature type="DNA-binding region" description="H-T-H motif" evidence="2">
    <location>
        <begin position="35"/>
        <end position="54"/>
    </location>
</feature>
<dbReference type="Pfam" id="PF00440">
    <property type="entry name" value="TetR_N"/>
    <property type="match status" value="1"/>
</dbReference>
<dbReference type="RefSeq" id="WP_119049158.1">
    <property type="nucleotide sequence ID" value="NZ_CP032157.1"/>
</dbReference>
<name>A0A3B7MJM5_9BACT</name>
<reference evidence="4 5" key="1">
    <citation type="submission" date="2018-09" db="EMBL/GenBank/DDBJ databases">
        <title>Genome sequencing of strain 6GH32-13.</title>
        <authorList>
            <person name="Weon H.-Y."/>
            <person name="Heo J."/>
            <person name="Kwon S.-W."/>
        </authorList>
    </citation>
    <scope>NUCLEOTIDE SEQUENCE [LARGE SCALE GENOMIC DNA]</scope>
    <source>
        <strain evidence="4 5">5GH32-13</strain>
    </source>
</reference>
<evidence type="ECO:0000259" key="3">
    <source>
        <dbReference type="PROSITE" id="PS50977"/>
    </source>
</evidence>
<protein>
    <submittedName>
        <fullName evidence="4">TetR/AcrR family transcriptional regulator</fullName>
    </submittedName>
</protein>
<gene>
    <name evidence="4" type="ORF">D3H65_04705</name>
</gene>
<dbReference type="PANTHER" id="PTHR43479">
    <property type="entry name" value="ACREF/ENVCD OPERON REPRESSOR-RELATED"/>
    <property type="match status" value="1"/>
</dbReference>
<dbReference type="InterPro" id="IPR036271">
    <property type="entry name" value="Tet_transcr_reg_TetR-rel_C_sf"/>
</dbReference>
<evidence type="ECO:0000256" key="2">
    <source>
        <dbReference type="PROSITE-ProRule" id="PRU00335"/>
    </source>
</evidence>
<organism evidence="4 5">
    <name type="scientific">Paraflavitalea soli</name>
    <dbReference type="NCBI Taxonomy" id="2315862"/>
    <lineage>
        <taxon>Bacteria</taxon>
        <taxon>Pseudomonadati</taxon>
        <taxon>Bacteroidota</taxon>
        <taxon>Chitinophagia</taxon>
        <taxon>Chitinophagales</taxon>
        <taxon>Chitinophagaceae</taxon>
        <taxon>Paraflavitalea</taxon>
    </lineage>
</organism>
<dbReference type="InterPro" id="IPR001647">
    <property type="entry name" value="HTH_TetR"/>
</dbReference>
<dbReference type="InterPro" id="IPR009057">
    <property type="entry name" value="Homeodomain-like_sf"/>
</dbReference>
<dbReference type="KEGG" id="pseg:D3H65_04705"/>
<feature type="domain" description="HTH tetR-type" evidence="3">
    <location>
        <begin position="12"/>
        <end position="72"/>
    </location>
</feature>
<evidence type="ECO:0000256" key="1">
    <source>
        <dbReference type="ARBA" id="ARBA00023125"/>
    </source>
</evidence>
<dbReference type="AlphaFoldDB" id="A0A3B7MJM5"/>
<keyword evidence="1 2" id="KW-0238">DNA-binding</keyword>
<dbReference type="Gene3D" id="1.10.357.10">
    <property type="entry name" value="Tetracycline Repressor, domain 2"/>
    <property type="match status" value="1"/>
</dbReference>
<keyword evidence="5" id="KW-1185">Reference proteome</keyword>
<dbReference type="Proteomes" id="UP000263900">
    <property type="component" value="Chromosome"/>
</dbReference>
<dbReference type="OrthoDB" id="594604at2"/>
<dbReference type="PROSITE" id="PS50977">
    <property type="entry name" value="HTH_TETR_2"/>
    <property type="match status" value="1"/>
</dbReference>
<proteinExistence type="predicted"/>
<dbReference type="SUPFAM" id="SSF48498">
    <property type="entry name" value="Tetracyclin repressor-like, C-terminal domain"/>
    <property type="match status" value="1"/>
</dbReference>
<dbReference type="PANTHER" id="PTHR43479:SF11">
    <property type="entry name" value="ACREF_ENVCD OPERON REPRESSOR-RELATED"/>
    <property type="match status" value="1"/>
</dbReference>
<dbReference type="GO" id="GO:0003677">
    <property type="term" value="F:DNA binding"/>
    <property type="evidence" value="ECO:0007669"/>
    <property type="project" value="UniProtKB-UniRule"/>
</dbReference>
<dbReference type="SUPFAM" id="SSF46689">
    <property type="entry name" value="Homeodomain-like"/>
    <property type="match status" value="1"/>
</dbReference>
<dbReference type="EMBL" id="CP032157">
    <property type="protein sequence ID" value="AXY73320.1"/>
    <property type="molecule type" value="Genomic_DNA"/>
</dbReference>
<dbReference type="InterPro" id="IPR050624">
    <property type="entry name" value="HTH-type_Tx_Regulator"/>
</dbReference>
<accession>A0A3B7MJM5</accession>